<evidence type="ECO:0000259" key="1">
    <source>
        <dbReference type="Pfam" id="PF00561"/>
    </source>
</evidence>
<accession>A0A1I5N9M2</accession>
<keyword evidence="3" id="KW-1185">Reference proteome</keyword>
<dbReference type="InterPro" id="IPR029058">
    <property type="entry name" value="AB_hydrolase_fold"/>
</dbReference>
<dbReference type="Proteomes" id="UP000199227">
    <property type="component" value="Unassembled WGS sequence"/>
</dbReference>
<proteinExistence type="predicted"/>
<dbReference type="GO" id="GO:0016787">
    <property type="term" value="F:hydrolase activity"/>
    <property type="evidence" value="ECO:0007669"/>
    <property type="project" value="UniProtKB-KW"/>
</dbReference>
<protein>
    <submittedName>
        <fullName evidence="2">Alpha/beta hydrolase fold</fullName>
    </submittedName>
</protein>
<evidence type="ECO:0000313" key="3">
    <source>
        <dbReference type="Proteomes" id="UP000199227"/>
    </source>
</evidence>
<gene>
    <name evidence="2" type="ORF">SAMN05216234_10931</name>
</gene>
<evidence type="ECO:0000313" key="2">
    <source>
        <dbReference type="EMBL" id="SFP18489.1"/>
    </source>
</evidence>
<feature type="domain" description="AB hydrolase-1" evidence="1">
    <location>
        <begin position="27"/>
        <end position="110"/>
    </location>
</feature>
<dbReference type="InterPro" id="IPR000073">
    <property type="entry name" value="AB_hydrolase_1"/>
</dbReference>
<dbReference type="STRING" id="223786.SAMN05216234_10931"/>
<organism evidence="2 3">
    <name type="scientific">Hydrogenimonas thermophila</name>
    <dbReference type="NCBI Taxonomy" id="223786"/>
    <lineage>
        <taxon>Bacteria</taxon>
        <taxon>Pseudomonadati</taxon>
        <taxon>Campylobacterota</taxon>
        <taxon>Epsilonproteobacteria</taxon>
        <taxon>Campylobacterales</taxon>
        <taxon>Hydrogenimonadaceae</taxon>
        <taxon>Hydrogenimonas</taxon>
    </lineage>
</organism>
<dbReference type="SUPFAM" id="SSF53474">
    <property type="entry name" value="alpha/beta-Hydrolases"/>
    <property type="match status" value="1"/>
</dbReference>
<dbReference type="EMBL" id="FOXB01000009">
    <property type="protein sequence ID" value="SFP18489.1"/>
    <property type="molecule type" value="Genomic_DNA"/>
</dbReference>
<dbReference type="AlphaFoldDB" id="A0A1I5N9M2"/>
<name>A0A1I5N9M2_9BACT</name>
<dbReference type="RefSeq" id="WP_092911624.1">
    <property type="nucleotide sequence ID" value="NZ_FOXB01000009.1"/>
</dbReference>
<keyword evidence="2" id="KW-0378">Hydrolase</keyword>
<dbReference type="Pfam" id="PF00561">
    <property type="entry name" value="Abhydrolase_1"/>
    <property type="match status" value="1"/>
</dbReference>
<dbReference type="OrthoDB" id="5343449at2"/>
<dbReference type="Gene3D" id="3.40.50.1820">
    <property type="entry name" value="alpha/beta hydrolase"/>
    <property type="match status" value="1"/>
</dbReference>
<sequence length="174" mass="20370">MIFFSGFSLKNEEELFYDYLNNVKENPYVVVGFSYGAIKALEFTANSNERIDKLILISPAWFCNKSKAFIKTQLLYYKKDADAYTKTFLKNIAYPANLDLSKYIAPATLFDLEKLLTYQWPSEPFKICKNRDIIIETYLGGKDKIIDAYEAHEFFRQYSESYFFKNVGHILMSL</sequence>
<reference evidence="2 3" key="1">
    <citation type="submission" date="2016-10" db="EMBL/GenBank/DDBJ databases">
        <authorList>
            <person name="de Groot N.N."/>
        </authorList>
    </citation>
    <scope>NUCLEOTIDE SEQUENCE [LARGE SCALE GENOMIC DNA]</scope>
    <source>
        <strain evidence="2 3">EP1-55-1</strain>
    </source>
</reference>
<dbReference type="NCBIfam" id="NF033854">
    <property type="entry name" value="esterase_BioV"/>
    <property type="match status" value="1"/>
</dbReference>